<organism evidence="4 5">
    <name type="scientific">Pseudaquabacterium pictum</name>
    <dbReference type="NCBI Taxonomy" id="2315236"/>
    <lineage>
        <taxon>Bacteria</taxon>
        <taxon>Pseudomonadati</taxon>
        <taxon>Pseudomonadota</taxon>
        <taxon>Betaproteobacteria</taxon>
        <taxon>Burkholderiales</taxon>
        <taxon>Sphaerotilaceae</taxon>
        <taxon>Pseudaquabacterium</taxon>
    </lineage>
</organism>
<evidence type="ECO:0000256" key="2">
    <source>
        <dbReference type="SAM" id="SignalP"/>
    </source>
</evidence>
<name>A0A480AT74_9BURK</name>
<evidence type="ECO:0000256" key="1">
    <source>
        <dbReference type="SAM" id="Coils"/>
    </source>
</evidence>
<dbReference type="AlphaFoldDB" id="A0A480AT74"/>
<keyword evidence="5" id="KW-1185">Reference proteome</keyword>
<dbReference type="EMBL" id="BJCL01000010">
    <property type="protein sequence ID" value="GCL64601.1"/>
    <property type="molecule type" value="Genomic_DNA"/>
</dbReference>
<evidence type="ECO:0000259" key="3">
    <source>
        <dbReference type="Pfam" id="PF05239"/>
    </source>
</evidence>
<dbReference type="InterPro" id="IPR011033">
    <property type="entry name" value="PRC_barrel-like_sf"/>
</dbReference>
<feature type="chain" id="PRO_5019849566" description="PRC-barrel domain-containing protein" evidence="2">
    <location>
        <begin position="20"/>
        <end position="220"/>
    </location>
</feature>
<dbReference type="PANTHER" id="PTHR36505">
    <property type="entry name" value="BLR1072 PROTEIN"/>
    <property type="match status" value="1"/>
</dbReference>
<dbReference type="InterPro" id="IPR027275">
    <property type="entry name" value="PRC-brl_dom"/>
</dbReference>
<dbReference type="Gene3D" id="2.30.30.240">
    <property type="entry name" value="PRC-barrel domain"/>
    <property type="match status" value="1"/>
</dbReference>
<evidence type="ECO:0000313" key="5">
    <source>
        <dbReference type="Proteomes" id="UP000301751"/>
    </source>
</evidence>
<keyword evidence="1" id="KW-0175">Coiled coil</keyword>
<protein>
    <recommendedName>
        <fullName evidence="3">PRC-barrel domain-containing protein</fullName>
    </recommendedName>
</protein>
<dbReference type="OrthoDB" id="8759924at2"/>
<dbReference type="Pfam" id="PF05239">
    <property type="entry name" value="PRC"/>
    <property type="match status" value="1"/>
</dbReference>
<sequence>MSVRLLALAGLLLPVWAHAQVAGSTAASVTLTERHEIAMGWSARRSVLGKTVYTEAGQKIGQVQDIIIAPGGKVSYLIIGAGGFVGIGRHDVAVPAAQVRDHGGRLEMPGATQDVVRTIPRFDYANDTAVRDHFIAAAVEDIGRARRNLVALQKAAEATGAEARLKLQPEIDQLQRNVQVAEGKLAELQNASVGRWKDFQAALSDAVSRLRSGPESAVPG</sequence>
<comment type="caution">
    <text evidence="4">The sequence shown here is derived from an EMBL/GenBank/DDBJ whole genome shotgun (WGS) entry which is preliminary data.</text>
</comment>
<dbReference type="PANTHER" id="PTHR36505:SF1">
    <property type="entry name" value="BLR1072 PROTEIN"/>
    <property type="match status" value="1"/>
</dbReference>
<evidence type="ECO:0000313" key="4">
    <source>
        <dbReference type="EMBL" id="GCL64601.1"/>
    </source>
</evidence>
<reference evidence="5" key="1">
    <citation type="submission" date="2019-03" db="EMBL/GenBank/DDBJ databases">
        <title>Aquabacterium pictum sp.nov., the first bacteriochlorophyll a-containing freshwater bacterium in the genus Aquabacterium of the class Betaproteobacteria.</title>
        <authorList>
            <person name="Hirose S."/>
            <person name="Tank M."/>
            <person name="Hara E."/>
            <person name="Tamaki H."/>
            <person name="Takaichi S."/>
            <person name="Haruta S."/>
            <person name="Hanada S."/>
        </authorList>
    </citation>
    <scope>NUCLEOTIDE SEQUENCE [LARGE SCALE GENOMIC DNA]</scope>
    <source>
        <strain evidence="5">W35</strain>
    </source>
</reference>
<dbReference type="Proteomes" id="UP000301751">
    <property type="component" value="Unassembled WGS sequence"/>
</dbReference>
<proteinExistence type="predicted"/>
<feature type="coiled-coil region" evidence="1">
    <location>
        <begin position="135"/>
        <end position="191"/>
    </location>
</feature>
<keyword evidence="2" id="KW-0732">Signal</keyword>
<dbReference type="SUPFAM" id="SSF50346">
    <property type="entry name" value="PRC-barrel domain"/>
    <property type="match status" value="1"/>
</dbReference>
<accession>A0A480AT74</accession>
<feature type="domain" description="PRC-barrel" evidence="3">
    <location>
        <begin position="44"/>
        <end position="108"/>
    </location>
</feature>
<gene>
    <name evidence="4" type="ORF">AQPW35_36820</name>
</gene>
<feature type="signal peptide" evidence="2">
    <location>
        <begin position="1"/>
        <end position="19"/>
    </location>
</feature>